<name>A0A0G1IIY5_9BACT</name>
<protein>
    <submittedName>
        <fullName evidence="2">Uncharacterized protein</fullName>
    </submittedName>
</protein>
<evidence type="ECO:0000313" key="2">
    <source>
        <dbReference type="EMBL" id="KKT59336.1"/>
    </source>
</evidence>
<comment type="caution">
    <text evidence="2">The sequence shown here is derived from an EMBL/GenBank/DDBJ whole genome shotgun (WGS) entry which is preliminary data.</text>
</comment>
<gene>
    <name evidence="2" type="ORF">UW53_C0015G0019</name>
</gene>
<evidence type="ECO:0000313" key="3">
    <source>
        <dbReference type="Proteomes" id="UP000034087"/>
    </source>
</evidence>
<dbReference type="AlphaFoldDB" id="A0A0G1IIY5"/>
<dbReference type="Proteomes" id="UP000034087">
    <property type="component" value="Unassembled WGS sequence"/>
</dbReference>
<keyword evidence="1" id="KW-0812">Transmembrane</keyword>
<evidence type="ECO:0000256" key="1">
    <source>
        <dbReference type="SAM" id="Phobius"/>
    </source>
</evidence>
<accession>A0A0G1IIY5</accession>
<sequence length="248" mass="28082">MTKKPSPIISYILALVVTILIASYAISFFVQKSAVCDKDHVQLCATENICSTDGLYWWDNACHLIEQPKPAPSEYPDYDALQGMKSLPLVENFVSYTPKSQVLEKYSKKGIILNSGKISRGYLEVTASINDKPLTSWESMYFKAPYDVVNHYEYGGHLFRPDSLKVPPSDITHLLYSLNNIPFLPNFPYSESAKPNTFDLFEIINDKKEVKFYTFISSLNPAKINLIKIYYECDGEVNAGNCSLTLEK</sequence>
<proteinExistence type="predicted"/>
<reference evidence="2 3" key="1">
    <citation type="journal article" date="2015" name="Nature">
        <title>rRNA introns, odd ribosomes, and small enigmatic genomes across a large radiation of phyla.</title>
        <authorList>
            <person name="Brown C.T."/>
            <person name="Hug L.A."/>
            <person name="Thomas B.C."/>
            <person name="Sharon I."/>
            <person name="Castelle C.J."/>
            <person name="Singh A."/>
            <person name="Wilkins M.J."/>
            <person name="Williams K.H."/>
            <person name="Banfield J.F."/>
        </authorList>
    </citation>
    <scope>NUCLEOTIDE SEQUENCE [LARGE SCALE GENOMIC DNA]</scope>
</reference>
<dbReference type="EMBL" id="LCIR01000015">
    <property type="protein sequence ID" value="KKT59336.1"/>
    <property type="molecule type" value="Genomic_DNA"/>
</dbReference>
<keyword evidence="1" id="KW-0472">Membrane</keyword>
<feature type="transmembrane region" description="Helical" evidence="1">
    <location>
        <begin position="12"/>
        <end position="30"/>
    </location>
</feature>
<organism evidence="2 3">
    <name type="scientific">Candidatus Giovannonibacteria bacterium GW2011_GWA1_44_25</name>
    <dbReference type="NCBI Taxonomy" id="1618645"/>
    <lineage>
        <taxon>Bacteria</taxon>
        <taxon>Candidatus Giovannoniibacteriota</taxon>
    </lineage>
</organism>
<keyword evidence="1" id="KW-1133">Transmembrane helix</keyword>